<dbReference type="Pfam" id="PF04916">
    <property type="entry name" value="Phospholip_B"/>
    <property type="match status" value="1"/>
</dbReference>
<evidence type="ECO:0000256" key="3">
    <source>
        <dbReference type="ARBA" id="ARBA00022801"/>
    </source>
</evidence>
<evidence type="ECO:0000256" key="2">
    <source>
        <dbReference type="ARBA" id="ARBA00022729"/>
    </source>
</evidence>
<organism evidence="8 9">
    <name type="scientific">Wuchereria bancrofti</name>
    <dbReference type="NCBI Taxonomy" id="6293"/>
    <lineage>
        <taxon>Eukaryota</taxon>
        <taxon>Metazoa</taxon>
        <taxon>Ecdysozoa</taxon>
        <taxon>Nematoda</taxon>
        <taxon>Chromadorea</taxon>
        <taxon>Rhabditida</taxon>
        <taxon>Spirurina</taxon>
        <taxon>Spiruromorpha</taxon>
        <taxon>Filarioidea</taxon>
        <taxon>Onchocercidae</taxon>
        <taxon>Wuchereria</taxon>
    </lineage>
</organism>
<dbReference type="GO" id="GO:0009395">
    <property type="term" value="P:phospholipid catabolic process"/>
    <property type="evidence" value="ECO:0007669"/>
    <property type="project" value="TreeGrafter"/>
</dbReference>
<dbReference type="EC" id="3.1.1.-" evidence="7"/>
<keyword evidence="6" id="KW-0325">Glycoprotein</keyword>
<proteinExistence type="inferred from homology"/>
<reference evidence="9" key="1">
    <citation type="submission" date="2012-08" db="EMBL/GenBank/DDBJ databases">
        <title>The Genome Sequence of Wuchereria bancrofti.</title>
        <authorList>
            <person name="Nutman T.B."/>
            <person name="Fink D.L."/>
            <person name="Russ C."/>
            <person name="Young S."/>
            <person name="Zeng Q."/>
            <person name="Koehrsen M."/>
            <person name="Alvarado L."/>
            <person name="Berlin A."/>
            <person name="Chapman S.B."/>
            <person name="Chen Z."/>
            <person name="Freedman E."/>
            <person name="Gellesch M."/>
            <person name="Goldberg J."/>
            <person name="Griggs A."/>
            <person name="Gujja S."/>
            <person name="Heilman E.R."/>
            <person name="Heiman D."/>
            <person name="Hepburn T."/>
            <person name="Howarth C."/>
            <person name="Jen D."/>
            <person name="Larson L."/>
            <person name="Lewis B."/>
            <person name="Mehta T."/>
            <person name="Park D."/>
            <person name="Pearson M."/>
            <person name="Roberts A."/>
            <person name="Saif S."/>
            <person name="Shea T."/>
            <person name="Shenoy N."/>
            <person name="Sisk P."/>
            <person name="Stolte C."/>
            <person name="Sykes S."/>
            <person name="Walk T."/>
            <person name="White J."/>
            <person name="Yandava C."/>
            <person name="Haas B."/>
            <person name="Henn M.R."/>
            <person name="Nusbaum C."/>
            <person name="Birren B."/>
        </authorList>
    </citation>
    <scope>NUCLEOTIDE SEQUENCE [LARGE SCALE GENOMIC DNA]</scope>
    <source>
        <strain evidence="9">NA</strain>
    </source>
</reference>
<accession>J9EKK4</accession>
<evidence type="ECO:0000256" key="5">
    <source>
        <dbReference type="ARBA" id="ARBA00023098"/>
    </source>
</evidence>
<protein>
    <recommendedName>
        <fullName evidence="7">Phospholipase B-like</fullName>
        <ecNumber evidence="7">3.1.1.-</ecNumber>
    </recommendedName>
</protein>
<dbReference type="GO" id="GO:0004620">
    <property type="term" value="F:phospholipase activity"/>
    <property type="evidence" value="ECO:0007669"/>
    <property type="project" value="InterPro"/>
</dbReference>
<dbReference type="InterPro" id="IPR007000">
    <property type="entry name" value="PLipase_B-like"/>
</dbReference>
<dbReference type="EMBL" id="ADBV01009895">
    <property type="protein sequence ID" value="EJW75889.1"/>
    <property type="molecule type" value="Genomic_DNA"/>
</dbReference>
<keyword evidence="5 7" id="KW-0443">Lipid metabolism</keyword>
<gene>
    <name evidence="8" type="ORF">WUBG_13200</name>
</gene>
<dbReference type="AlphaFoldDB" id="J9EKK4"/>
<dbReference type="PANTHER" id="PTHR12370">
    <property type="entry name" value="PHOSPHOLIPASE B-RELATED"/>
    <property type="match status" value="1"/>
</dbReference>
<evidence type="ECO:0000313" key="8">
    <source>
        <dbReference type="EMBL" id="EJW75889.1"/>
    </source>
</evidence>
<dbReference type="PANTHER" id="PTHR12370:SF8">
    <property type="entry name" value="PHOSPHOLIPASE B-LIKE 3-RELATED"/>
    <property type="match status" value="1"/>
</dbReference>
<evidence type="ECO:0000256" key="4">
    <source>
        <dbReference type="ARBA" id="ARBA00022963"/>
    </source>
</evidence>
<keyword evidence="2" id="KW-0732">Signal</keyword>
<dbReference type="Gene3D" id="3.60.60.30">
    <property type="match status" value="1"/>
</dbReference>
<evidence type="ECO:0000256" key="6">
    <source>
        <dbReference type="ARBA" id="ARBA00023180"/>
    </source>
</evidence>
<sequence length="227" mass="26939">MSIIYYRERKIPGYATSFSSYPGSLISLDDFILASSGLAIIETTINIFNRSLYDAIKPSGQLHCWIRSIIATKLANTAKQWMQIFARYNSGTYNNQWSIVDYKLFKPNEKLPTNNLLWVLEQTPGLVIAHDMTWFLKNYTYWPSYNIPYFNTISEISGFKQKGQLFDWYNWERSPRAKIFNRDHHKVINLNSLQKLMRYNDYKHENLANVNVFHHIQHWQVYQHVVI</sequence>
<name>J9EKK4_WUCBA</name>
<evidence type="ECO:0000256" key="1">
    <source>
        <dbReference type="ARBA" id="ARBA00007835"/>
    </source>
</evidence>
<comment type="function">
    <text evidence="7">Putative phospholipase.</text>
</comment>
<comment type="similarity">
    <text evidence="1 7">Belongs to the phospholipase B-like family.</text>
</comment>
<dbReference type="GO" id="GO:0005576">
    <property type="term" value="C:extracellular region"/>
    <property type="evidence" value="ECO:0007669"/>
    <property type="project" value="TreeGrafter"/>
</dbReference>
<comment type="caution">
    <text evidence="8">The sequence shown here is derived from an EMBL/GenBank/DDBJ whole genome shotgun (WGS) entry which is preliminary data.</text>
</comment>
<keyword evidence="4 7" id="KW-0442">Lipid degradation</keyword>
<evidence type="ECO:0000256" key="7">
    <source>
        <dbReference type="RuleBase" id="RU364138"/>
    </source>
</evidence>
<evidence type="ECO:0000313" key="9">
    <source>
        <dbReference type="Proteomes" id="UP000004810"/>
    </source>
</evidence>
<dbReference type="Proteomes" id="UP000004810">
    <property type="component" value="Unassembled WGS sequence"/>
</dbReference>
<keyword evidence="3 7" id="KW-0378">Hydrolase</keyword>